<dbReference type="Gene3D" id="3.40.720.10">
    <property type="entry name" value="Alkaline Phosphatase, subunit A"/>
    <property type="match status" value="2"/>
</dbReference>
<proteinExistence type="predicted"/>
<dbReference type="OrthoDB" id="33550at2157"/>
<dbReference type="AlphaFoldDB" id="A0A4P8WJH0"/>
<dbReference type="PANTHER" id="PTHR10151:SF120">
    <property type="entry name" value="BIS(5'-ADENOSYL)-TRIPHOSPHATASE"/>
    <property type="match status" value="1"/>
</dbReference>
<feature type="region of interest" description="Disordered" evidence="1">
    <location>
        <begin position="529"/>
        <end position="561"/>
    </location>
</feature>
<evidence type="ECO:0000313" key="3">
    <source>
        <dbReference type="Proteomes" id="UP000302218"/>
    </source>
</evidence>
<dbReference type="SUPFAM" id="SSF53649">
    <property type="entry name" value="Alkaline phosphatase-like"/>
    <property type="match status" value="1"/>
</dbReference>
<dbReference type="GeneID" id="40266212"/>
<gene>
    <name evidence="2" type="ORF">FEJ81_13025</name>
</gene>
<dbReference type="RefSeq" id="WP_138245695.1">
    <property type="nucleotide sequence ID" value="NZ_CP040330.1"/>
</dbReference>
<dbReference type="InterPro" id="IPR002591">
    <property type="entry name" value="Phosphodiest/P_Trfase"/>
</dbReference>
<protein>
    <submittedName>
        <fullName evidence="2">Phosphodiesterase</fullName>
    </submittedName>
</protein>
<dbReference type="Proteomes" id="UP000302218">
    <property type="component" value="Chromosome"/>
</dbReference>
<dbReference type="Pfam" id="PF01663">
    <property type="entry name" value="Phosphodiest"/>
    <property type="match status" value="1"/>
</dbReference>
<dbReference type="InterPro" id="IPR017850">
    <property type="entry name" value="Alkaline_phosphatase_core_sf"/>
</dbReference>
<dbReference type="KEGG" id="nvr:FEJ81_13025"/>
<organism evidence="2 3">
    <name type="scientific">Natrinema versiforme</name>
    <dbReference type="NCBI Taxonomy" id="88724"/>
    <lineage>
        <taxon>Archaea</taxon>
        <taxon>Methanobacteriati</taxon>
        <taxon>Methanobacteriota</taxon>
        <taxon>Stenosarchaea group</taxon>
        <taxon>Halobacteria</taxon>
        <taxon>Halobacteriales</taxon>
        <taxon>Natrialbaceae</taxon>
        <taxon>Natrinema</taxon>
    </lineage>
</organism>
<accession>A0A4P8WJH0</accession>
<dbReference type="GO" id="GO:0016787">
    <property type="term" value="F:hydrolase activity"/>
    <property type="evidence" value="ECO:0007669"/>
    <property type="project" value="UniProtKB-ARBA"/>
</dbReference>
<evidence type="ECO:0000313" key="2">
    <source>
        <dbReference type="EMBL" id="QCS43232.1"/>
    </source>
</evidence>
<reference evidence="3" key="1">
    <citation type="submission" date="2019-05" db="EMBL/GenBank/DDBJ databases">
        <title>Genome sequence and methylation pattern of the halophilic Archaeon Natrinema versiforme BOL5-4.</title>
        <authorList>
            <person name="DasSarma P."/>
            <person name="Anton B.P."/>
            <person name="DasSarma S.L."/>
            <person name="Martinez F.L."/>
            <person name="Guzman D."/>
            <person name="Roberts R.J."/>
            <person name="DasSarma S."/>
        </authorList>
    </citation>
    <scope>NUCLEOTIDE SEQUENCE [LARGE SCALE GENOMIC DNA]</scope>
    <source>
        <strain evidence="3">BOL5-4</strain>
    </source>
</reference>
<feature type="compositionally biased region" description="Basic and acidic residues" evidence="1">
    <location>
        <begin position="540"/>
        <end position="555"/>
    </location>
</feature>
<dbReference type="EMBL" id="CP040330">
    <property type="protein sequence ID" value="QCS43232.1"/>
    <property type="molecule type" value="Genomic_DNA"/>
</dbReference>
<evidence type="ECO:0000256" key="1">
    <source>
        <dbReference type="SAM" id="MobiDB-lite"/>
    </source>
</evidence>
<dbReference type="PANTHER" id="PTHR10151">
    <property type="entry name" value="ECTONUCLEOTIDE PYROPHOSPHATASE/PHOSPHODIESTERASE"/>
    <property type="match status" value="1"/>
</dbReference>
<name>A0A4P8WJH0_9EURY</name>
<sequence>MTRTFRRDDATATGSTASESNGLETLLIGIDAGCLPVFERLFEADRIPTIERLCSDGVTAPLESQIPPWTPSAWPSIYTGVNPGKHGVVGFVGYDGYDWHVTSNDDVHEHPLWTLLDRHDRSSVVVNAPVTHPPDEFDGAVIPGFLGPEDPACQPEGLLDDVRDAIGEYRVYPNYTRDDDSLDDDEKLTEYRNLVRMRGEAFRYLADEFDPDFGFVQFQKTDTVFHEFSGEQRHIGPVYEAADEQIAEILETCDPDRVFLVSDHGMGRYDGYEFRVNEYLRDMGFLETTTGGKGMPSWTPMRRRLREGEECDTWEPGAVARAASIAARFGVTASRIRAALERVGLADVAIEYAPGGVSRTANEQVDFAESEAYVRARTELGVRINLEGRDPTGVVPPEEYEELRENLIRALQAVETPDGEPFFETVAPREQYFHGDEIEETVDIVTIPADFEHMLSEQLGDGDYFGPAEPWNHKLDGVFVAAGEGIDADASLERAHLFDVAPTIMAAMGVPYSDRMDGSVVPVVDPVDPISYPDYEEGADESRPATDEEVTDRLADLGYMN</sequence>